<feature type="signal peptide" evidence="1">
    <location>
        <begin position="1"/>
        <end position="36"/>
    </location>
</feature>
<evidence type="ECO:0000313" key="3">
    <source>
        <dbReference type="Proteomes" id="UP001490365"/>
    </source>
</evidence>
<name>A0ABV1TR65_9ACTN</name>
<keyword evidence="1" id="KW-0732">Signal</keyword>
<evidence type="ECO:0000313" key="2">
    <source>
        <dbReference type="EMBL" id="MER6272234.1"/>
    </source>
</evidence>
<comment type="caution">
    <text evidence="2">The sequence shown here is derived from an EMBL/GenBank/DDBJ whole genome shotgun (WGS) entry which is preliminary data.</text>
</comment>
<feature type="chain" id="PRO_5045335193" evidence="1">
    <location>
        <begin position="37"/>
        <end position="261"/>
    </location>
</feature>
<dbReference type="PIRSF" id="PIRSF029958">
    <property type="entry name" value="Necrosis-inducing_protein"/>
    <property type="match status" value="1"/>
</dbReference>
<dbReference type="PROSITE" id="PS51318">
    <property type="entry name" value="TAT"/>
    <property type="match status" value="1"/>
</dbReference>
<reference evidence="2 3" key="1">
    <citation type="submission" date="2024-06" db="EMBL/GenBank/DDBJ databases">
        <title>The Natural Products Discovery Center: Release of the First 8490 Sequenced Strains for Exploring Actinobacteria Biosynthetic Diversity.</title>
        <authorList>
            <person name="Kalkreuter E."/>
            <person name="Kautsar S.A."/>
            <person name="Yang D."/>
            <person name="Bader C.D."/>
            <person name="Teijaro C.N."/>
            <person name="Fluegel L."/>
            <person name="Davis C.M."/>
            <person name="Simpson J.R."/>
            <person name="Lauterbach L."/>
            <person name="Steele A.D."/>
            <person name="Gui C."/>
            <person name="Meng S."/>
            <person name="Li G."/>
            <person name="Viehrig K."/>
            <person name="Ye F."/>
            <person name="Su P."/>
            <person name="Kiefer A.F."/>
            <person name="Nichols A."/>
            <person name="Cepeda A.J."/>
            <person name="Yan W."/>
            <person name="Fan B."/>
            <person name="Jiang Y."/>
            <person name="Adhikari A."/>
            <person name="Zheng C.-J."/>
            <person name="Schuster L."/>
            <person name="Cowan T.M."/>
            <person name="Smanski M.J."/>
            <person name="Chevrette M.G."/>
            <person name="De Carvalho L.P.S."/>
            <person name="Shen B."/>
        </authorList>
    </citation>
    <scope>NUCLEOTIDE SEQUENCE [LARGE SCALE GENOMIC DNA]</scope>
    <source>
        <strain evidence="2 3">NPDC001694</strain>
    </source>
</reference>
<organism evidence="2 3">
    <name type="scientific">Streptomyces sp. 900105755</name>
    <dbReference type="NCBI Taxonomy" id="3154389"/>
    <lineage>
        <taxon>Bacteria</taxon>
        <taxon>Bacillati</taxon>
        <taxon>Actinomycetota</taxon>
        <taxon>Actinomycetes</taxon>
        <taxon>Kitasatosporales</taxon>
        <taxon>Streptomycetaceae</taxon>
        <taxon>Streptomyces</taxon>
    </lineage>
</organism>
<protein>
    <submittedName>
        <fullName evidence="2">NPP1 family protein</fullName>
    </submittedName>
</protein>
<dbReference type="EMBL" id="JBEOZM010000021">
    <property type="protein sequence ID" value="MER6272234.1"/>
    <property type="molecule type" value="Genomic_DNA"/>
</dbReference>
<dbReference type="InterPro" id="IPR008701">
    <property type="entry name" value="NPP1"/>
</dbReference>
<dbReference type="PANTHER" id="PTHR33657">
    <property type="entry name" value="DOMAIN PROTEIN, PUTATIVE (AFU_ORTHOLOGUE AFUA_5G00600)-RELATED"/>
    <property type="match status" value="1"/>
</dbReference>
<dbReference type="RefSeq" id="WP_351960558.1">
    <property type="nucleotide sequence ID" value="NZ_JBEOZM010000021.1"/>
</dbReference>
<dbReference type="InterPro" id="IPR006311">
    <property type="entry name" value="TAT_signal"/>
</dbReference>
<evidence type="ECO:0000256" key="1">
    <source>
        <dbReference type="SAM" id="SignalP"/>
    </source>
</evidence>
<sequence>MTELQTPTRRRPLRKALAAALGALALVVAVPATAHADVLTLLPQNADGLEQTFSPAYDYDGDGCYATAAIGADGTINPGLSLGGDVNGHCHDYAQLANANTYSREKCNNGWCAVMYASYFEKDQATYGPLAIGHRHDWEHVIVWIQNNQVQYVSVSQHSSYLVQPASAIRFDGTHPKIVYHKDGLSTHDFRFANSNDDPPENVTGGWFYPRLVGWDGYPAGYRDKLMNADFGEATIKIKDGSFNANLGYSMPSGISFDPNA</sequence>
<dbReference type="Proteomes" id="UP001490365">
    <property type="component" value="Unassembled WGS sequence"/>
</dbReference>
<dbReference type="Pfam" id="PF05630">
    <property type="entry name" value="NPP1"/>
    <property type="match status" value="1"/>
</dbReference>
<keyword evidence="3" id="KW-1185">Reference proteome</keyword>
<accession>A0ABV1TR65</accession>
<gene>
    <name evidence="2" type="ORF">ABT211_33875</name>
</gene>
<proteinExistence type="predicted"/>
<dbReference type="PANTHER" id="PTHR33657:SF6">
    <property type="entry name" value="SECRETED PROTEIN"/>
    <property type="match status" value="1"/>
</dbReference>